<dbReference type="PATRIC" id="fig|1462.6.peg.117"/>
<evidence type="ECO:0000256" key="1">
    <source>
        <dbReference type="SAM" id="Coils"/>
    </source>
</evidence>
<keyword evidence="1" id="KW-0175">Coiled coil</keyword>
<evidence type="ECO:0000313" key="3">
    <source>
        <dbReference type="EMBL" id="KJE28059.1"/>
    </source>
</evidence>
<name>A0A0D8BVM9_GEOKU</name>
<dbReference type="AlphaFoldDB" id="A0A0D8BVM9"/>
<sequence length="129" mass="14929">MSIKEILAVANSEVVFAVLFIVGLYSVARYVQTALRDQKEENNRREEQLFQMYREQLEASARREAELMKNLEKNTEQLGNIAETLKEVQRNLAKLEDKVDTNFMAVWKELGSKADKNELSNNAKFIDTQ</sequence>
<dbReference type="Proteomes" id="UP000032522">
    <property type="component" value="Unassembled WGS sequence"/>
</dbReference>
<evidence type="ECO:0000313" key="4">
    <source>
        <dbReference type="Proteomes" id="UP000032522"/>
    </source>
</evidence>
<protein>
    <submittedName>
        <fullName evidence="3">Uncharacterized protein</fullName>
    </submittedName>
</protein>
<feature type="coiled-coil region" evidence="1">
    <location>
        <begin position="36"/>
        <end position="98"/>
    </location>
</feature>
<evidence type="ECO:0000256" key="2">
    <source>
        <dbReference type="SAM" id="Phobius"/>
    </source>
</evidence>
<accession>A0A0D8BVM9</accession>
<dbReference type="EMBL" id="JYBP01000003">
    <property type="protein sequence ID" value="KJE28059.1"/>
    <property type="molecule type" value="Genomic_DNA"/>
</dbReference>
<keyword evidence="2" id="KW-0812">Transmembrane</keyword>
<feature type="transmembrane region" description="Helical" evidence="2">
    <location>
        <begin position="6"/>
        <end position="28"/>
    </location>
</feature>
<keyword evidence="2" id="KW-1133">Transmembrane helix</keyword>
<proteinExistence type="predicted"/>
<keyword evidence="2" id="KW-0472">Membrane</keyword>
<organism evidence="3 4">
    <name type="scientific">Geobacillus kaustophilus</name>
    <dbReference type="NCBI Taxonomy" id="1462"/>
    <lineage>
        <taxon>Bacteria</taxon>
        <taxon>Bacillati</taxon>
        <taxon>Bacillota</taxon>
        <taxon>Bacilli</taxon>
        <taxon>Bacillales</taxon>
        <taxon>Anoxybacillaceae</taxon>
        <taxon>Geobacillus</taxon>
        <taxon>Geobacillus thermoleovorans group</taxon>
    </lineage>
</organism>
<reference evidence="3 4" key="1">
    <citation type="submission" date="2015-01" db="EMBL/GenBank/DDBJ databases">
        <authorList>
            <person name="Filippidou S."/>
            <person name="Jeanneret N."/>
            <person name="Russel-Delif L."/>
            <person name="Junier T."/>
            <person name="Wunderlin T."/>
            <person name="Molina V."/>
            <person name="Johnson S.L."/>
            <person name="Davenport K.W."/>
            <person name="Chain P.S."/>
            <person name="Dorador C."/>
            <person name="Junier P."/>
        </authorList>
    </citation>
    <scope>NUCLEOTIDE SEQUENCE [LARGE SCALE GENOMIC DNA]</scope>
    <source>
        <strain evidence="3 4">Et7/4</strain>
    </source>
</reference>
<dbReference type="RefSeq" id="WP_052524448.1">
    <property type="nucleotide sequence ID" value="NZ_JYBP01000003.1"/>
</dbReference>
<gene>
    <name evidence="3" type="ORF">LG52_11</name>
</gene>
<comment type="caution">
    <text evidence="3">The sequence shown here is derived from an EMBL/GenBank/DDBJ whole genome shotgun (WGS) entry which is preliminary data.</text>
</comment>